<organism evidence="2 3">
    <name type="scientific">Hesseltinella vesiculosa</name>
    <dbReference type="NCBI Taxonomy" id="101127"/>
    <lineage>
        <taxon>Eukaryota</taxon>
        <taxon>Fungi</taxon>
        <taxon>Fungi incertae sedis</taxon>
        <taxon>Mucoromycota</taxon>
        <taxon>Mucoromycotina</taxon>
        <taxon>Mucoromycetes</taxon>
        <taxon>Mucorales</taxon>
        <taxon>Cunninghamellaceae</taxon>
        <taxon>Hesseltinella</taxon>
    </lineage>
</organism>
<dbReference type="OrthoDB" id="19657at2759"/>
<protein>
    <submittedName>
        <fullName evidence="2">Alpha/beta-hydrolase</fullName>
    </submittedName>
</protein>
<dbReference type="InterPro" id="IPR000073">
    <property type="entry name" value="AB_hydrolase_1"/>
</dbReference>
<comment type="caution">
    <text evidence="2">The sequence shown here is derived from an EMBL/GenBank/DDBJ whole genome shotgun (WGS) entry which is preliminary data.</text>
</comment>
<feature type="domain" description="AB hydrolase-1" evidence="1">
    <location>
        <begin position="51"/>
        <end position="309"/>
    </location>
</feature>
<evidence type="ECO:0000313" key="3">
    <source>
        <dbReference type="Proteomes" id="UP000242146"/>
    </source>
</evidence>
<dbReference type="InterPro" id="IPR050471">
    <property type="entry name" value="AB_hydrolase"/>
</dbReference>
<dbReference type="AlphaFoldDB" id="A0A1X2G4Q1"/>
<dbReference type="GO" id="GO:0016787">
    <property type="term" value="F:hydrolase activity"/>
    <property type="evidence" value="ECO:0007669"/>
    <property type="project" value="UniProtKB-KW"/>
</dbReference>
<dbReference type="InterPro" id="IPR029058">
    <property type="entry name" value="AB_hydrolase_fold"/>
</dbReference>
<accession>A0A1X2G4Q1</accession>
<name>A0A1X2G4Q1_9FUNG</name>
<dbReference type="STRING" id="101127.A0A1X2G4Q1"/>
<dbReference type="Proteomes" id="UP000242146">
    <property type="component" value="Unassembled WGS sequence"/>
</dbReference>
<dbReference type="Gene3D" id="3.40.50.1820">
    <property type="entry name" value="alpha/beta hydrolase"/>
    <property type="match status" value="1"/>
</dbReference>
<evidence type="ECO:0000259" key="1">
    <source>
        <dbReference type="Pfam" id="PF00561"/>
    </source>
</evidence>
<reference evidence="2 3" key="1">
    <citation type="submission" date="2016-07" db="EMBL/GenBank/DDBJ databases">
        <title>Pervasive Adenine N6-methylation of Active Genes in Fungi.</title>
        <authorList>
            <consortium name="DOE Joint Genome Institute"/>
            <person name="Mondo S.J."/>
            <person name="Dannebaum R.O."/>
            <person name="Kuo R.C."/>
            <person name="Labutti K."/>
            <person name="Haridas S."/>
            <person name="Kuo A."/>
            <person name="Salamov A."/>
            <person name="Ahrendt S.R."/>
            <person name="Lipzen A."/>
            <person name="Sullivan W."/>
            <person name="Andreopoulos W.B."/>
            <person name="Clum A."/>
            <person name="Lindquist E."/>
            <person name="Daum C."/>
            <person name="Ramamoorthy G.K."/>
            <person name="Gryganskyi A."/>
            <person name="Culley D."/>
            <person name="Magnuson J.K."/>
            <person name="James T.Y."/>
            <person name="O'Malley M.A."/>
            <person name="Stajich J.E."/>
            <person name="Spatafora J.W."/>
            <person name="Visel A."/>
            <person name="Grigoriev I.V."/>
        </authorList>
    </citation>
    <scope>NUCLEOTIDE SEQUENCE [LARGE SCALE GENOMIC DNA]</scope>
    <source>
        <strain evidence="2 3">NRRL 3301</strain>
    </source>
</reference>
<dbReference type="Pfam" id="PF00561">
    <property type="entry name" value="Abhydrolase_1"/>
    <property type="match status" value="1"/>
</dbReference>
<keyword evidence="2" id="KW-0378">Hydrolase</keyword>
<gene>
    <name evidence="2" type="ORF">DM01DRAFT_1386745</name>
</gene>
<dbReference type="EMBL" id="MCGT01000045">
    <property type="protein sequence ID" value="ORX44946.1"/>
    <property type="molecule type" value="Genomic_DNA"/>
</dbReference>
<dbReference type="PANTHER" id="PTHR43433">
    <property type="entry name" value="HYDROLASE, ALPHA/BETA FOLD FAMILY PROTEIN"/>
    <property type="match status" value="1"/>
</dbReference>
<proteinExistence type="predicted"/>
<evidence type="ECO:0000313" key="2">
    <source>
        <dbReference type="EMBL" id="ORX44946.1"/>
    </source>
</evidence>
<dbReference type="SUPFAM" id="SSF53474">
    <property type="entry name" value="alpha/beta-Hydrolases"/>
    <property type="match status" value="1"/>
</dbReference>
<keyword evidence="3" id="KW-1185">Reference proteome</keyword>
<dbReference type="PANTHER" id="PTHR43433:SF5">
    <property type="entry name" value="AB HYDROLASE-1 DOMAIN-CONTAINING PROTEIN"/>
    <property type="match status" value="1"/>
</dbReference>
<sequence>MTIDTNEFLLEHGFVPVANDRELAPVNLYYEIHGSGPEKVLMVMGLSTPCQAWENQTRYLAETGKYTVIIFDNRGMGKSGKVFHKGNGRSLAKETHVISFFLISDHTDVPSGLYSTSQMAHDAFDLMDHFGWTSGVHLVGISMGGMIALEMATAEPLRLKSLTLTSTCAKKNIPTLKAVTTLAKTAFMVKDPMDRVNLVMDLVHPPDWLADVCKDPTYETNRDMVRAIAIRRGRKTKLQPLHGNIGQTAAVLRHYVSDKRLEAFRQYGVPTLIVTGTWDYLVRPTYSHQMQKVLQGRFEVFEGSGHGIPEEQKEKYNALLHDHFMQASL</sequence>